<dbReference type="NCBIfam" id="NF010047">
    <property type="entry name" value="PRK13523.1"/>
    <property type="match status" value="1"/>
</dbReference>
<dbReference type="Pfam" id="PF00724">
    <property type="entry name" value="Oxidored_FMN"/>
    <property type="match status" value="1"/>
</dbReference>
<keyword evidence="8" id="KW-1185">Reference proteome</keyword>
<accession>A0A942UCT9</accession>
<dbReference type="GO" id="GO:0050661">
    <property type="term" value="F:NADP binding"/>
    <property type="evidence" value="ECO:0007669"/>
    <property type="project" value="InterPro"/>
</dbReference>
<comment type="cofactor">
    <cofactor evidence="1">
        <name>FMN</name>
        <dbReference type="ChEBI" id="CHEBI:58210"/>
    </cofactor>
</comment>
<dbReference type="RefSeq" id="WP_213119458.1">
    <property type="nucleotide sequence ID" value="NZ_JAGYPF010000004.1"/>
</dbReference>
<keyword evidence="3" id="KW-0288">FMN</keyword>
<dbReference type="EC" id="1.6.99.1" evidence="7"/>
<evidence type="ECO:0000256" key="3">
    <source>
        <dbReference type="ARBA" id="ARBA00022643"/>
    </source>
</evidence>
<dbReference type="InterPro" id="IPR013785">
    <property type="entry name" value="Aldolase_TIM"/>
</dbReference>
<dbReference type="InterPro" id="IPR044152">
    <property type="entry name" value="YqjM-like"/>
</dbReference>
<evidence type="ECO:0000256" key="1">
    <source>
        <dbReference type="ARBA" id="ARBA00001917"/>
    </source>
</evidence>
<dbReference type="PANTHER" id="PTHR43303:SF4">
    <property type="entry name" value="NADPH DEHYDROGENASE C23G7.10C-RELATED"/>
    <property type="match status" value="1"/>
</dbReference>
<evidence type="ECO:0000256" key="5">
    <source>
        <dbReference type="ARBA" id="ARBA00023002"/>
    </source>
</evidence>
<dbReference type="SUPFAM" id="SSF51395">
    <property type="entry name" value="FMN-linked oxidoreductases"/>
    <property type="match status" value="1"/>
</dbReference>
<comment type="caution">
    <text evidence="7">The sequence shown here is derived from an EMBL/GenBank/DDBJ whole genome shotgun (WGS) entry which is preliminary data.</text>
</comment>
<evidence type="ECO:0000259" key="6">
    <source>
        <dbReference type="Pfam" id="PF00724"/>
    </source>
</evidence>
<reference evidence="7" key="1">
    <citation type="submission" date="2021-05" db="EMBL/GenBank/DDBJ databases">
        <title>Novel Bacillus species.</title>
        <authorList>
            <person name="Liu G."/>
        </authorList>
    </citation>
    <scope>NUCLEOTIDE SEQUENCE</scope>
    <source>
        <strain evidence="7">FJAT-49825</strain>
    </source>
</reference>
<evidence type="ECO:0000256" key="2">
    <source>
        <dbReference type="ARBA" id="ARBA00022630"/>
    </source>
</evidence>
<keyword evidence="2" id="KW-0285">Flavoprotein</keyword>
<dbReference type="Proteomes" id="UP000679749">
    <property type="component" value="Unassembled WGS sequence"/>
</dbReference>
<dbReference type="EMBL" id="JAGYPF010000004">
    <property type="protein sequence ID" value="MBS4214959.1"/>
    <property type="molecule type" value="Genomic_DNA"/>
</dbReference>
<dbReference type="InterPro" id="IPR001155">
    <property type="entry name" value="OxRdtase_FMN_N"/>
</dbReference>
<dbReference type="AlphaFoldDB" id="A0A942UCT9"/>
<sequence>MIPKLFTPYHVKGLTLKNRVVMSPMIMTSCHDNDGKVTDFHLVHYASRAMGQVGLIMVETTAVSPVGRINSTDLGIWSDEHIEGYKKLTSIIRQFGGAAGIQLVHSGRKNEFDETIYAPSAIAFDKDRKVPKEMTKEDIHLVVNEFKEAAVRAKEAGFDVIEIHAAHGYLISSFLSPLTNLRDDEFGGGEEGRYNFLKEVIRAVKTVWEGPLFVRISATDYVDGGNTPETSVVFSKKMKEDGVDLIDCSTGGVVSGKLTAINPYPGYQVPYAEKIRKEANIATGAVGLIKKGEQAEEILRNGRADLIFIGRELLFDPYWTMKVAYEMNYDIEIPRPYYRDRLGGRVRRY</sequence>
<dbReference type="GO" id="GO:0003959">
    <property type="term" value="F:NADPH dehydrogenase activity"/>
    <property type="evidence" value="ECO:0007669"/>
    <property type="project" value="UniProtKB-EC"/>
</dbReference>
<keyword evidence="5 7" id="KW-0560">Oxidoreductase</keyword>
<dbReference type="Gene3D" id="3.20.20.70">
    <property type="entry name" value="Aldolase class I"/>
    <property type="match status" value="1"/>
</dbReference>
<evidence type="ECO:0000256" key="4">
    <source>
        <dbReference type="ARBA" id="ARBA00022857"/>
    </source>
</evidence>
<feature type="domain" description="NADH:flavin oxidoreductase/NADH oxidase N-terminal" evidence="6">
    <location>
        <begin position="4"/>
        <end position="328"/>
    </location>
</feature>
<name>A0A942UCT9_9BACI</name>
<dbReference type="PANTHER" id="PTHR43303">
    <property type="entry name" value="NADPH DEHYDROGENASE C23G7.10C-RELATED"/>
    <property type="match status" value="1"/>
</dbReference>
<dbReference type="GO" id="GO:0010181">
    <property type="term" value="F:FMN binding"/>
    <property type="evidence" value="ECO:0007669"/>
    <property type="project" value="InterPro"/>
</dbReference>
<organism evidence="7 8">
    <name type="scientific">Neobacillus rhizophilus</name>
    <dbReference type="NCBI Taxonomy" id="2833579"/>
    <lineage>
        <taxon>Bacteria</taxon>
        <taxon>Bacillati</taxon>
        <taxon>Bacillota</taxon>
        <taxon>Bacilli</taxon>
        <taxon>Bacillales</taxon>
        <taxon>Bacillaceae</taxon>
        <taxon>Neobacillus</taxon>
    </lineage>
</organism>
<evidence type="ECO:0000313" key="7">
    <source>
        <dbReference type="EMBL" id="MBS4214959.1"/>
    </source>
</evidence>
<keyword evidence="4" id="KW-0521">NADP</keyword>
<proteinExistence type="predicted"/>
<dbReference type="CDD" id="cd02932">
    <property type="entry name" value="OYE_YqiM_FMN"/>
    <property type="match status" value="1"/>
</dbReference>
<dbReference type="PROSITE" id="PS51257">
    <property type="entry name" value="PROKAR_LIPOPROTEIN"/>
    <property type="match status" value="1"/>
</dbReference>
<gene>
    <name evidence="7" type="primary">namA</name>
    <name evidence="7" type="ORF">KHA99_21160</name>
</gene>
<evidence type="ECO:0000313" key="8">
    <source>
        <dbReference type="Proteomes" id="UP000679749"/>
    </source>
</evidence>
<protein>
    <submittedName>
        <fullName evidence="7">NADPH dehydrogenase NamA</fullName>
        <ecNumber evidence="7">1.6.99.1</ecNumber>
    </submittedName>
</protein>